<dbReference type="EMBL" id="JBHRTA010000038">
    <property type="protein sequence ID" value="MFC3199137.1"/>
    <property type="molecule type" value="Genomic_DNA"/>
</dbReference>
<evidence type="ECO:0008006" key="5">
    <source>
        <dbReference type="Google" id="ProtNLM"/>
    </source>
</evidence>
<evidence type="ECO:0000313" key="3">
    <source>
        <dbReference type="EMBL" id="MFC3199137.1"/>
    </source>
</evidence>
<comment type="caution">
    <text evidence="3">The sequence shown here is derived from an EMBL/GenBank/DDBJ whole genome shotgun (WGS) entry which is preliminary data.</text>
</comment>
<protein>
    <recommendedName>
        <fullName evidence="5">Periplasmic heavy metal sensor</fullName>
    </recommendedName>
</protein>
<sequence>MNRQTMMKWVGVAFALLVCSSAALAQQGRGRMNMDPKEIAQRTVDRLTEQLQLDKAQQDSIYQFQLAQSEEMGKLFQAGQGGDREAMRAKMTSLREETDKKILSVLTPEQQAGYKKIQAERMNRGPRGGGNAGGRPV</sequence>
<gene>
    <name evidence="3" type="ORF">ACFOET_16045</name>
</gene>
<dbReference type="Gene3D" id="1.20.120.1490">
    <property type="match status" value="1"/>
</dbReference>
<dbReference type="Proteomes" id="UP001595526">
    <property type="component" value="Unassembled WGS sequence"/>
</dbReference>
<reference evidence="4" key="1">
    <citation type="journal article" date="2019" name="Int. J. Syst. Evol. Microbiol.">
        <title>The Global Catalogue of Microorganisms (GCM) 10K type strain sequencing project: providing services to taxonomists for standard genome sequencing and annotation.</title>
        <authorList>
            <consortium name="The Broad Institute Genomics Platform"/>
            <consortium name="The Broad Institute Genome Sequencing Center for Infectious Disease"/>
            <person name="Wu L."/>
            <person name="Ma J."/>
        </authorList>
    </citation>
    <scope>NUCLEOTIDE SEQUENCE [LARGE SCALE GENOMIC DNA]</scope>
    <source>
        <strain evidence="4">KCTC 52416</strain>
    </source>
</reference>
<proteinExistence type="predicted"/>
<dbReference type="RefSeq" id="WP_379024465.1">
    <property type="nucleotide sequence ID" value="NZ_JBHRTA010000038.1"/>
</dbReference>
<feature type="chain" id="PRO_5046673326" description="Periplasmic heavy metal sensor" evidence="2">
    <location>
        <begin position="26"/>
        <end position="137"/>
    </location>
</feature>
<name>A0ABV7JV25_9SPHI</name>
<organism evidence="3 4">
    <name type="scientific">Parapedobacter deserti</name>
    <dbReference type="NCBI Taxonomy" id="1912957"/>
    <lineage>
        <taxon>Bacteria</taxon>
        <taxon>Pseudomonadati</taxon>
        <taxon>Bacteroidota</taxon>
        <taxon>Sphingobacteriia</taxon>
        <taxon>Sphingobacteriales</taxon>
        <taxon>Sphingobacteriaceae</taxon>
        <taxon>Parapedobacter</taxon>
    </lineage>
</organism>
<feature type="region of interest" description="Disordered" evidence="1">
    <location>
        <begin position="113"/>
        <end position="137"/>
    </location>
</feature>
<feature type="signal peptide" evidence="2">
    <location>
        <begin position="1"/>
        <end position="25"/>
    </location>
</feature>
<evidence type="ECO:0000256" key="1">
    <source>
        <dbReference type="SAM" id="MobiDB-lite"/>
    </source>
</evidence>
<keyword evidence="2" id="KW-0732">Signal</keyword>
<keyword evidence="4" id="KW-1185">Reference proteome</keyword>
<evidence type="ECO:0000313" key="4">
    <source>
        <dbReference type="Proteomes" id="UP001595526"/>
    </source>
</evidence>
<accession>A0ABV7JV25</accession>
<evidence type="ECO:0000256" key="2">
    <source>
        <dbReference type="SAM" id="SignalP"/>
    </source>
</evidence>
<feature type="compositionally biased region" description="Gly residues" evidence="1">
    <location>
        <begin position="126"/>
        <end position="137"/>
    </location>
</feature>